<reference evidence="1 2" key="1">
    <citation type="submission" date="2018-08" db="EMBL/GenBank/DDBJ databases">
        <title>Genomic Encyclopedia of Type Strains, Phase IV (KMG-IV): sequencing the most valuable type-strain genomes for metagenomic binning, comparative biology and taxonomic classification.</title>
        <authorList>
            <person name="Goeker M."/>
        </authorList>
    </citation>
    <scope>NUCLEOTIDE SEQUENCE [LARGE SCALE GENOMIC DNA]</scope>
    <source>
        <strain evidence="1 2">DSM 17274</strain>
    </source>
</reference>
<proteinExistence type="predicted"/>
<dbReference type="EMBL" id="QUMW01000009">
    <property type="protein sequence ID" value="REG25275.1"/>
    <property type="molecule type" value="Genomic_DNA"/>
</dbReference>
<name>A0A3E0B015_9STAP</name>
<sequence>MTGLRDLTERQKQIAEENGIKTKTLSSRLSKGWPIEEAISMQPHERYSRVNRKRTIYGVELSEDDIKTARRNGIANKTLQGRFKQGWTKERAINTPVRKSSHVYGPAPKPEIEGEELLQIIGRIKYMRMQEKDFPMPIPKPLLNKLKQTGRTLEDVRAVKC</sequence>
<evidence type="ECO:0000313" key="2">
    <source>
        <dbReference type="Proteomes" id="UP000257076"/>
    </source>
</evidence>
<gene>
    <name evidence="1" type="ORF">DFR63_0301</name>
</gene>
<organism evidence="1 2">
    <name type="scientific">Jeotgalicoccus halotolerans</name>
    <dbReference type="NCBI Taxonomy" id="157227"/>
    <lineage>
        <taxon>Bacteria</taxon>
        <taxon>Bacillati</taxon>
        <taxon>Bacillota</taxon>
        <taxon>Bacilli</taxon>
        <taxon>Bacillales</taxon>
        <taxon>Staphylococcaceae</taxon>
        <taxon>Jeotgalicoccus</taxon>
    </lineage>
</organism>
<protein>
    <submittedName>
        <fullName evidence="1">Uncharacterized protein</fullName>
    </submittedName>
</protein>
<comment type="caution">
    <text evidence="1">The sequence shown here is derived from an EMBL/GenBank/DDBJ whole genome shotgun (WGS) entry which is preliminary data.</text>
</comment>
<dbReference type="Proteomes" id="UP000257076">
    <property type="component" value="Unassembled WGS sequence"/>
</dbReference>
<evidence type="ECO:0000313" key="1">
    <source>
        <dbReference type="EMBL" id="REG25275.1"/>
    </source>
</evidence>
<dbReference type="RefSeq" id="WP_115883978.1">
    <property type="nucleotide sequence ID" value="NZ_CBCSHX010000001.1"/>
</dbReference>
<dbReference type="OrthoDB" id="2418506at2"/>
<dbReference type="AlphaFoldDB" id="A0A3E0B015"/>
<accession>A0A3E0B015</accession>
<keyword evidence="2" id="KW-1185">Reference proteome</keyword>